<dbReference type="PROSITE" id="PS00211">
    <property type="entry name" value="ABC_TRANSPORTER_1"/>
    <property type="match status" value="1"/>
</dbReference>
<dbReference type="InterPro" id="IPR050107">
    <property type="entry name" value="ABC_carbohydrate_import_ATPase"/>
</dbReference>
<evidence type="ECO:0000259" key="9">
    <source>
        <dbReference type="PROSITE" id="PS50893"/>
    </source>
</evidence>
<evidence type="ECO:0000256" key="7">
    <source>
        <dbReference type="ARBA" id="ARBA00022967"/>
    </source>
</evidence>
<evidence type="ECO:0000313" key="10">
    <source>
        <dbReference type="EMBL" id="GHH29159.1"/>
    </source>
</evidence>
<dbReference type="InterPro" id="IPR027417">
    <property type="entry name" value="P-loop_NTPase"/>
</dbReference>
<dbReference type="GO" id="GO:0005524">
    <property type="term" value="F:ATP binding"/>
    <property type="evidence" value="ECO:0007669"/>
    <property type="project" value="UniProtKB-KW"/>
</dbReference>
<evidence type="ECO:0000256" key="2">
    <source>
        <dbReference type="ARBA" id="ARBA00022475"/>
    </source>
</evidence>
<keyword evidence="6 10" id="KW-0067">ATP-binding</keyword>
<keyword evidence="8" id="KW-0472">Membrane</keyword>
<evidence type="ECO:0000256" key="5">
    <source>
        <dbReference type="ARBA" id="ARBA00022741"/>
    </source>
</evidence>
<keyword evidence="3" id="KW-0762">Sugar transport</keyword>
<evidence type="ECO:0000256" key="6">
    <source>
        <dbReference type="ARBA" id="ARBA00022840"/>
    </source>
</evidence>
<protein>
    <submittedName>
        <fullName evidence="10">Xylose ABC transporter ATP-binding protein</fullName>
    </submittedName>
</protein>
<dbReference type="Gene3D" id="3.40.50.300">
    <property type="entry name" value="P-loop containing nucleotide triphosphate hydrolases"/>
    <property type="match status" value="2"/>
</dbReference>
<dbReference type="CDD" id="cd03216">
    <property type="entry name" value="ABC_Carb_Monos_I"/>
    <property type="match status" value="1"/>
</dbReference>
<dbReference type="SUPFAM" id="SSF52540">
    <property type="entry name" value="P-loop containing nucleoside triphosphate hydrolases"/>
    <property type="match status" value="2"/>
</dbReference>
<dbReference type="SMART" id="SM00382">
    <property type="entry name" value="AAA"/>
    <property type="match status" value="2"/>
</dbReference>
<dbReference type="PROSITE" id="PS50893">
    <property type="entry name" value="ABC_TRANSPORTER_2"/>
    <property type="match status" value="2"/>
</dbReference>
<keyword evidence="1" id="KW-0813">Transport</keyword>
<dbReference type="InterPro" id="IPR053466">
    <property type="entry name" value="L-arabinose_ABC_transporter"/>
</dbReference>
<dbReference type="InterPro" id="IPR003439">
    <property type="entry name" value="ABC_transporter-like_ATP-bd"/>
</dbReference>
<proteinExistence type="predicted"/>
<evidence type="ECO:0000256" key="4">
    <source>
        <dbReference type="ARBA" id="ARBA00022737"/>
    </source>
</evidence>
<feature type="domain" description="ABC transporter" evidence="9">
    <location>
        <begin position="260"/>
        <end position="506"/>
    </location>
</feature>
<keyword evidence="4" id="KW-0677">Repeat</keyword>
<dbReference type="EMBL" id="BNAR01000001">
    <property type="protein sequence ID" value="GHH29159.1"/>
    <property type="molecule type" value="Genomic_DNA"/>
</dbReference>
<reference evidence="11" key="1">
    <citation type="journal article" date="2019" name="Int. J. Syst. Evol. Microbiol.">
        <title>The Global Catalogue of Microorganisms (GCM) 10K type strain sequencing project: providing services to taxonomists for standard genome sequencing and annotation.</title>
        <authorList>
            <consortium name="The Broad Institute Genomics Platform"/>
            <consortium name="The Broad Institute Genome Sequencing Center for Infectious Disease"/>
            <person name="Wu L."/>
            <person name="Ma J."/>
        </authorList>
    </citation>
    <scope>NUCLEOTIDE SEQUENCE [LARGE SCALE GENOMIC DNA]</scope>
    <source>
        <strain evidence="11">CGMCC 4.7367</strain>
    </source>
</reference>
<dbReference type="CDD" id="cd03215">
    <property type="entry name" value="ABC_Carb_Monos_II"/>
    <property type="match status" value="1"/>
</dbReference>
<gene>
    <name evidence="10" type="primary">xylG</name>
    <name evidence="10" type="ORF">GCM10017774_04690</name>
</gene>
<dbReference type="Proteomes" id="UP000605568">
    <property type="component" value="Unassembled WGS sequence"/>
</dbReference>
<evidence type="ECO:0000256" key="1">
    <source>
        <dbReference type="ARBA" id="ARBA00022448"/>
    </source>
</evidence>
<dbReference type="Pfam" id="PF00005">
    <property type="entry name" value="ABC_tran"/>
    <property type="match status" value="2"/>
</dbReference>
<evidence type="ECO:0000256" key="3">
    <source>
        <dbReference type="ARBA" id="ARBA00022597"/>
    </source>
</evidence>
<dbReference type="NCBIfam" id="NF040905">
    <property type="entry name" value="GguA"/>
    <property type="match status" value="1"/>
</dbReference>
<keyword evidence="5" id="KW-0547">Nucleotide-binding</keyword>
<sequence>MSDEILVMRGITKRFAGVTALHEVSLTVRRGEIHAICGENGAGKSTLMKVLSGVHPHGTYDGEILFEGEPCAFNGVRDSERRGIVIIHQELALCGQLSVAENLFLGNERARRGFIDWNRTNHEAQALLDRVGLRENPTTPVNDLGVGKQQLVEIAKALSKEVSLLILDEPTAALNDDDSQHLLDLLDGLRSEGITCVIISHKLGEVTRIADTVTVLRDGRTIETLPAEGLSEERIIAGMVGRDLEHRFPPRTPDIGEEVLRIEDWTVHSPAQPDRVVVDNATLSLRRGEIVGLAGLMGAGRTELAMSVFGRSYGVGISGRVVKDGREIDTRTVRGAIDHGLAYVSEDRKRYGLNLIEGVQRNVSAAALGKLSNRGWVNENEEYTVAERFRRSMGIRTSTVTTPTGTLSGGNQQKVVLAKWMFTDPDVLILDEPTRGIDVGAKYEIYSIINDLAAQGRAVLVISSELPELLGLCDRVYALSEGRITGEVSREEATQERLMQFMTRGQSS</sequence>
<feature type="domain" description="ABC transporter" evidence="9">
    <location>
        <begin position="6"/>
        <end position="243"/>
    </location>
</feature>
<accession>A0ABQ3M0A3</accession>
<name>A0ABQ3M0A3_9PSEU</name>
<keyword evidence="7" id="KW-1278">Translocase</keyword>
<organism evidence="10 11">
    <name type="scientific">Lentzea cavernae</name>
    <dbReference type="NCBI Taxonomy" id="2020703"/>
    <lineage>
        <taxon>Bacteria</taxon>
        <taxon>Bacillati</taxon>
        <taxon>Actinomycetota</taxon>
        <taxon>Actinomycetes</taxon>
        <taxon>Pseudonocardiales</taxon>
        <taxon>Pseudonocardiaceae</taxon>
        <taxon>Lentzea</taxon>
    </lineage>
</organism>
<keyword evidence="11" id="KW-1185">Reference proteome</keyword>
<evidence type="ECO:0000256" key="8">
    <source>
        <dbReference type="ARBA" id="ARBA00023136"/>
    </source>
</evidence>
<dbReference type="InterPro" id="IPR003593">
    <property type="entry name" value="AAA+_ATPase"/>
</dbReference>
<dbReference type="PANTHER" id="PTHR43790:SF1">
    <property type="entry name" value="XYLOSE IMPORT ATP-BINDING PROTEIN XYLG"/>
    <property type="match status" value="1"/>
</dbReference>
<keyword evidence="2" id="KW-1003">Cell membrane</keyword>
<evidence type="ECO:0000313" key="11">
    <source>
        <dbReference type="Proteomes" id="UP000605568"/>
    </source>
</evidence>
<dbReference type="InterPro" id="IPR017871">
    <property type="entry name" value="ABC_transporter-like_CS"/>
</dbReference>
<comment type="caution">
    <text evidence="10">The sequence shown here is derived from an EMBL/GenBank/DDBJ whole genome shotgun (WGS) entry which is preliminary data.</text>
</comment>
<dbReference type="PANTHER" id="PTHR43790">
    <property type="entry name" value="CARBOHYDRATE TRANSPORT ATP-BINDING PROTEIN MG119-RELATED"/>
    <property type="match status" value="1"/>
</dbReference>